<dbReference type="AlphaFoldDB" id="A0A932VPE7"/>
<keyword evidence="1" id="KW-1133">Transmembrane helix</keyword>
<sequence>MLFAFCGKNSFPQEKSQYNKCAVNAYKNRRIFVFLLLLAGSVYPTFSFADTASVSGGFPSATLWLSKTALTDGDSVEIFAPVYNASDGRVEGDVSFLVDTQPIGSVHFRLDQGETKIVSLSWSAKEGTHNISGKILNATNSDSSASVSLSGMQTEAIQVTVAAPPPPPVIVQFFNSAGSALGSVVSVSLPAIKEAARAVFAAAESVRMQTATALQNSLAKDTNVAAEKSSNSIALNTSEAGISGGAVLGQEISGRDAANLAAVVKAPPFSALRLLEHVAFFFFASAWAFYPLLLLIILAIFYFFAKRIGNPHPVRA</sequence>
<comment type="caution">
    <text evidence="2">The sequence shown here is derived from an EMBL/GenBank/DDBJ whole genome shotgun (WGS) entry which is preliminary data.</text>
</comment>
<feature type="transmembrane region" description="Helical" evidence="1">
    <location>
        <begin position="278"/>
        <end position="305"/>
    </location>
</feature>
<evidence type="ECO:0000256" key="1">
    <source>
        <dbReference type="SAM" id="Phobius"/>
    </source>
</evidence>
<evidence type="ECO:0000313" key="3">
    <source>
        <dbReference type="Proteomes" id="UP000753196"/>
    </source>
</evidence>
<name>A0A932VPE7_9BACT</name>
<keyword evidence="1" id="KW-0472">Membrane</keyword>
<dbReference type="EMBL" id="JACQCR010000007">
    <property type="protein sequence ID" value="MBI3630792.1"/>
    <property type="molecule type" value="Genomic_DNA"/>
</dbReference>
<dbReference type="Gene3D" id="2.60.40.10">
    <property type="entry name" value="Immunoglobulins"/>
    <property type="match status" value="1"/>
</dbReference>
<protein>
    <submittedName>
        <fullName evidence="2">Uncharacterized protein</fullName>
    </submittedName>
</protein>
<keyword evidence="1" id="KW-0812">Transmembrane</keyword>
<reference evidence="2" key="1">
    <citation type="submission" date="2020-07" db="EMBL/GenBank/DDBJ databases">
        <title>Huge and variable diversity of episymbiotic CPR bacteria and DPANN archaea in groundwater ecosystems.</title>
        <authorList>
            <person name="He C.Y."/>
            <person name="Keren R."/>
            <person name="Whittaker M."/>
            <person name="Farag I.F."/>
            <person name="Doudna J."/>
            <person name="Cate J.H.D."/>
            <person name="Banfield J.F."/>
        </authorList>
    </citation>
    <scope>NUCLEOTIDE SEQUENCE</scope>
    <source>
        <strain evidence="2">NC_groundwater_973_Pr1_S-0.2um_54_13</strain>
    </source>
</reference>
<evidence type="ECO:0000313" key="2">
    <source>
        <dbReference type="EMBL" id="MBI3630792.1"/>
    </source>
</evidence>
<accession>A0A932VPE7</accession>
<proteinExistence type="predicted"/>
<gene>
    <name evidence="2" type="ORF">HY221_00430</name>
</gene>
<dbReference type="InterPro" id="IPR013783">
    <property type="entry name" value="Ig-like_fold"/>
</dbReference>
<dbReference type="Proteomes" id="UP000753196">
    <property type="component" value="Unassembled WGS sequence"/>
</dbReference>
<organism evidence="2 3">
    <name type="scientific">Candidatus Sungiibacteriota bacterium</name>
    <dbReference type="NCBI Taxonomy" id="2750080"/>
    <lineage>
        <taxon>Bacteria</taxon>
        <taxon>Candidatus Sungiibacteriota</taxon>
    </lineage>
</organism>